<reference evidence="5" key="2">
    <citation type="journal article" date="2018" name="Nat. Microbiol.">
        <title>Leveraging single-cell genomics to expand the fungal tree of life.</title>
        <authorList>
            <person name="Ahrendt S.R."/>
            <person name="Quandt C.A."/>
            <person name="Ciobanu D."/>
            <person name="Clum A."/>
            <person name="Salamov A."/>
            <person name="Andreopoulos B."/>
            <person name="Cheng J.F."/>
            <person name="Woyke T."/>
            <person name="Pelin A."/>
            <person name="Henrissat B."/>
            <person name="Reynolds N.K."/>
            <person name="Benny G.L."/>
            <person name="Smith M.E."/>
            <person name="James T.Y."/>
            <person name="Grigoriev I.V."/>
        </authorList>
    </citation>
    <scope>NUCLEOTIDE SEQUENCE [LARGE SCALE GENOMIC DNA]</scope>
    <source>
        <strain evidence="5">CSF55</strain>
    </source>
</reference>
<dbReference type="InterPro" id="IPR003439">
    <property type="entry name" value="ABC_transporter-like_ATP-bd"/>
</dbReference>
<dbReference type="EMBL" id="KE561298">
    <property type="protein sequence ID" value="EPZ31197.1"/>
    <property type="molecule type" value="Genomic_DNA"/>
</dbReference>
<reference evidence="3" key="3">
    <citation type="submission" date="2018-08" db="EMBL/GenBank/DDBJ databases">
        <title>Leveraging single-cell genomics to expand the Fungal Tree of Life.</title>
        <authorList>
            <consortium name="DOE Joint Genome Institute"/>
            <person name="Ahrendt S.R."/>
            <person name="Quandt C.A."/>
            <person name="Ciobanu D."/>
            <person name="Clum A."/>
            <person name="Salamov A."/>
            <person name="Andreopoulos B."/>
            <person name="Cheng J.-F."/>
            <person name="Woyke T."/>
            <person name="Pelin A."/>
            <person name="Henrissat B."/>
            <person name="Reynolds N."/>
            <person name="Benny G.L."/>
            <person name="Smith M.E."/>
            <person name="James T.Y."/>
            <person name="Grigoriev I.V."/>
        </authorList>
    </citation>
    <scope>NUCLEOTIDE SEQUENCE</scope>
    <source>
        <strain evidence="3">CSF55</strain>
    </source>
</reference>
<proteinExistence type="predicted"/>
<gene>
    <name evidence="2" type="ORF">O9G_006277</name>
    <name evidence="3" type="ORF">ROZALSC1DRAFT_31464</name>
</gene>
<dbReference type="InterPro" id="IPR027417">
    <property type="entry name" value="P-loop_NTPase"/>
</dbReference>
<reference evidence="2 4" key="1">
    <citation type="journal article" date="2013" name="Curr. Biol.">
        <title>Shared signatures of parasitism and phylogenomics unite Cryptomycota and microsporidia.</title>
        <authorList>
            <person name="James T.Y."/>
            <person name="Pelin A."/>
            <person name="Bonen L."/>
            <person name="Ahrendt S."/>
            <person name="Sain D."/>
            <person name="Corradi N."/>
            <person name="Stajich J.E."/>
        </authorList>
    </citation>
    <scope>NUCLEOTIDE SEQUENCE [LARGE SCALE GENOMIC DNA]</scope>
    <source>
        <strain evidence="2 4">CSF55</strain>
        <strain evidence="2 4">CSF55</strain>
    </source>
</reference>
<dbReference type="GO" id="GO:0005524">
    <property type="term" value="F:ATP binding"/>
    <property type="evidence" value="ECO:0007669"/>
    <property type="project" value="InterPro"/>
</dbReference>
<dbReference type="OrthoDB" id="6500128at2759"/>
<sequence length="159" mass="17650">MLETNNDIVCLQNIHKTYLLGIEGVPALRGVSLNIKRGQWVALYGNSGGGKTSLLNLIGTIDKPTKGHLTICNKLINMNTDDDILAEIRLNHLGFVFQTFNLLGNLTAMENVMLPMILQGKLTSAEQRERAINNLKRVGLENRLDHFPNMLSGGEQQRV</sequence>
<dbReference type="Gene3D" id="3.40.50.300">
    <property type="entry name" value="P-loop containing nucleotide triphosphate hydrolases"/>
    <property type="match status" value="1"/>
</dbReference>
<keyword evidence="3" id="KW-0418">Kinase</keyword>
<dbReference type="SUPFAM" id="SSF52540">
    <property type="entry name" value="P-loop containing nucleoside triphosphate hydrolases"/>
    <property type="match status" value="1"/>
</dbReference>
<evidence type="ECO:0000259" key="1">
    <source>
        <dbReference type="Pfam" id="PF00005"/>
    </source>
</evidence>
<dbReference type="GO" id="GO:0016887">
    <property type="term" value="F:ATP hydrolysis activity"/>
    <property type="evidence" value="ECO:0007669"/>
    <property type="project" value="InterPro"/>
</dbReference>
<keyword evidence="2" id="KW-0378">Hydrolase</keyword>
<dbReference type="Proteomes" id="UP000281549">
    <property type="component" value="Unassembled WGS sequence"/>
</dbReference>
<keyword evidence="4" id="KW-1185">Reference proteome</keyword>
<dbReference type="GO" id="GO:0022857">
    <property type="term" value="F:transmembrane transporter activity"/>
    <property type="evidence" value="ECO:0007669"/>
    <property type="project" value="TreeGrafter"/>
</dbReference>
<evidence type="ECO:0000313" key="5">
    <source>
        <dbReference type="Proteomes" id="UP000281549"/>
    </source>
</evidence>
<accession>A0A075AN53</accession>
<dbReference type="HOGENOM" id="CLU_000604_1_22_1"/>
<organism evidence="2 4">
    <name type="scientific">Rozella allomycis (strain CSF55)</name>
    <dbReference type="NCBI Taxonomy" id="988480"/>
    <lineage>
        <taxon>Eukaryota</taxon>
        <taxon>Fungi</taxon>
        <taxon>Fungi incertae sedis</taxon>
        <taxon>Cryptomycota</taxon>
        <taxon>Cryptomycota incertae sedis</taxon>
        <taxon>Rozella</taxon>
    </lineage>
</organism>
<dbReference type="Proteomes" id="UP000030755">
    <property type="component" value="Unassembled WGS sequence"/>
</dbReference>
<dbReference type="AlphaFoldDB" id="A0A075AN53"/>
<evidence type="ECO:0000313" key="2">
    <source>
        <dbReference type="EMBL" id="EPZ31197.1"/>
    </source>
</evidence>
<dbReference type="GO" id="GO:0005886">
    <property type="term" value="C:plasma membrane"/>
    <property type="evidence" value="ECO:0007669"/>
    <property type="project" value="TreeGrafter"/>
</dbReference>
<protein>
    <submittedName>
        <fullName evidence="3">PEP carboxykinase-like protein</fullName>
    </submittedName>
    <submittedName>
        <fullName evidence="2">p-loop containing nucleoside triphosphate hydrolase domain-containing protein</fullName>
    </submittedName>
</protein>
<dbReference type="InterPro" id="IPR015854">
    <property type="entry name" value="ABC_transpr_LolD-like"/>
</dbReference>
<dbReference type="PANTHER" id="PTHR24220:SF688">
    <property type="entry name" value="ABC TRANSPORTER H FAMILY MEMBER 2"/>
    <property type="match status" value="1"/>
</dbReference>
<dbReference type="STRING" id="988480.A0A075AN53"/>
<name>A0A075AN53_ROZAC</name>
<dbReference type="Pfam" id="PF00005">
    <property type="entry name" value="ABC_tran"/>
    <property type="match status" value="1"/>
</dbReference>
<feature type="domain" description="ABC transporter" evidence="1">
    <location>
        <begin position="28"/>
        <end position="159"/>
    </location>
</feature>
<keyword evidence="3" id="KW-0808">Transferase</keyword>
<dbReference type="EMBL" id="ML006348">
    <property type="protein sequence ID" value="RKP16641.1"/>
    <property type="molecule type" value="Genomic_DNA"/>
</dbReference>
<dbReference type="GO" id="GO:0016301">
    <property type="term" value="F:kinase activity"/>
    <property type="evidence" value="ECO:0007669"/>
    <property type="project" value="UniProtKB-KW"/>
</dbReference>
<evidence type="ECO:0000313" key="4">
    <source>
        <dbReference type="Proteomes" id="UP000030755"/>
    </source>
</evidence>
<dbReference type="PANTHER" id="PTHR24220">
    <property type="entry name" value="IMPORT ATP-BINDING PROTEIN"/>
    <property type="match status" value="1"/>
</dbReference>
<evidence type="ECO:0000313" key="3">
    <source>
        <dbReference type="EMBL" id="RKP16641.1"/>
    </source>
</evidence>